<dbReference type="RefSeq" id="WP_016152552.1">
    <property type="nucleotide sequence ID" value="NZ_CP056635.1"/>
</dbReference>
<organism evidence="2 3">
    <name type="scientific">Citrobacter freundii</name>
    <dbReference type="NCBI Taxonomy" id="546"/>
    <lineage>
        <taxon>Bacteria</taxon>
        <taxon>Pseudomonadati</taxon>
        <taxon>Pseudomonadota</taxon>
        <taxon>Gammaproteobacteria</taxon>
        <taxon>Enterobacterales</taxon>
        <taxon>Enterobacteriaceae</taxon>
        <taxon>Citrobacter</taxon>
        <taxon>Citrobacter freundii complex</taxon>
    </lineage>
</organism>
<gene>
    <name evidence="2" type="ORF">O4000_18855</name>
</gene>
<evidence type="ECO:0000313" key="2">
    <source>
        <dbReference type="EMBL" id="WAZ56338.1"/>
    </source>
</evidence>
<accession>A0ABY7L0C5</accession>
<protein>
    <submittedName>
        <fullName evidence="2">Uncharacterized protein</fullName>
    </submittedName>
</protein>
<keyword evidence="1" id="KW-0472">Membrane</keyword>
<feature type="transmembrane region" description="Helical" evidence="1">
    <location>
        <begin position="12"/>
        <end position="36"/>
    </location>
</feature>
<keyword evidence="1" id="KW-0812">Transmembrane</keyword>
<keyword evidence="1" id="KW-1133">Transmembrane helix</keyword>
<keyword evidence="3" id="KW-1185">Reference proteome</keyword>
<dbReference type="Proteomes" id="UP001164536">
    <property type="component" value="Chromosome"/>
</dbReference>
<name>A0ABY7L0C5_CITFR</name>
<sequence length="97" mass="10934">MNNFSVAIIKTLLISVGALTIISSVFLITLMFNISMQDGIPAFENIKFTVMLFFTTLLLLIICGCLKLFLSMAIDSRDFQLKKERVKIKARVEDVTI</sequence>
<proteinExistence type="predicted"/>
<feature type="transmembrane region" description="Helical" evidence="1">
    <location>
        <begin position="48"/>
        <end position="70"/>
    </location>
</feature>
<evidence type="ECO:0000256" key="1">
    <source>
        <dbReference type="SAM" id="Phobius"/>
    </source>
</evidence>
<reference evidence="2" key="1">
    <citation type="submission" date="2022-12" db="EMBL/GenBank/DDBJ databases">
        <title>2953647.</title>
        <authorList>
            <person name="Hergert J."/>
            <person name="Casey R."/>
            <person name="Wagner J."/>
            <person name="Young E.L."/>
            <person name="Oakeson K.F."/>
        </authorList>
    </citation>
    <scope>NUCLEOTIDE SEQUENCE</scope>
    <source>
        <strain evidence="2">2953647</strain>
    </source>
</reference>
<evidence type="ECO:0000313" key="3">
    <source>
        <dbReference type="Proteomes" id="UP001164536"/>
    </source>
</evidence>
<dbReference type="EMBL" id="CP114564">
    <property type="protein sequence ID" value="WAZ56338.1"/>
    <property type="molecule type" value="Genomic_DNA"/>
</dbReference>